<keyword evidence="1" id="KW-0472">Membrane</keyword>
<evidence type="ECO:0000313" key="2">
    <source>
        <dbReference type="EMBL" id="TDD24752.1"/>
    </source>
</evidence>
<sequence length="533" mass="56100">MTGTRRLVWLYLRRDRVTGSFSVLFLVLLVVGVAKQYAGLLPTEQHRIDFAAQIRDNAALTAFTGQLYGDGLGNLTVWKIGDIAFTLVALMAVLNVVRHTRAEEESGRAELLGAGVIGRLAPMTASLIETGGLIVLSGALTALGLAVFRLDVAGAVMFGLALSAPGLVLAAVAAVAAQLSERARTAIAMAASVLGAGYMIRFLADGSGVLWLRWLSPNGWSHLAQPFGDNRWWVLLVPLAVTASLTILAYRLNAHRDLGTGVLPARLGSAEATPGLRSPLSLAWRGQRGQLLGWTAGLAALSTAGAGVAPGMRDLADRSGEQIQELFRRYAATPDATLSDTFVWMIAISVAGIALLYPLLTTLRLRGEEISGRAELLLSTTAGRTRWALSQLILAFAGSALILTVSGLAAGLGYGLASGDLAAQLPRILLAFLVMVPPVWCVGAVAMLAFGVAPKLATALAWVVFVLVNVFGEALGPILGINYWIANQVIPFHHIPKVITGGQFTATPLLILTALAVVLAAVGLTAFQRRDLT</sequence>
<feature type="transmembrane region" description="Helical" evidence="1">
    <location>
        <begin position="505"/>
        <end position="527"/>
    </location>
</feature>
<dbReference type="OrthoDB" id="2014935at2"/>
<feature type="transmembrane region" description="Helical" evidence="1">
    <location>
        <begin position="154"/>
        <end position="175"/>
    </location>
</feature>
<feature type="transmembrane region" description="Helical" evidence="1">
    <location>
        <begin position="77"/>
        <end position="97"/>
    </location>
</feature>
<dbReference type="AlphaFoldDB" id="A0A4R4X3E4"/>
<feature type="transmembrane region" description="Helical" evidence="1">
    <location>
        <begin position="428"/>
        <end position="452"/>
    </location>
</feature>
<keyword evidence="1" id="KW-1133">Transmembrane helix</keyword>
<name>A0A4R4X3E4_9ACTN</name>
<dbReference type="EMBL" id="SMKP01000009">
    <property type="protein sequence ID" value="TDD24752.1"/>
    <property type="molecule type" value="Genomic_DNA"/>
</dbReference>
<proteinExistence type="predicted"/>
<keyword evidence="1" id="KW-0812">Transmembrane</keyword>
<evidence type="ECO:0000313" key="3">
    <source>
        <dbReference type="Proteomes" id="UP000294543"/>
    </source>
</evidence>
<feature type="transmembrane region" description="Helical" evidence="1">
    <location>
        <begin position="342"/>
        <end position="360"/>
    </location>
</feature>
<feature type="transmembrane region" description="Helical" evidence="1">
    <location>
        <begin position="187"/>
        <end position="212"/>
    </location>
</feature>
<feature type="transmembrane region" description="Helical" evidence="1">
    <location>
        <begin position="459"/>
        <end position="485"/>
    </location>
</feature>
<feature type="transmembrane region" description="Helical" evidence="1">
    <location>
        <begin position="232"/>
        <end position="250"/>
    </location>
</feature>
<protein>
    <submittedName>
        <fullName evidence="2">ABC transporter permease</fullName>
    </submittedName>
</protein>
<evidence type="ECO:0000256" key="1">
    <source>
        <dbReference type="SAM" id="Phobius"/>
    </source>
</evidence>
<gene>
    <name evidence="2" type="ORF">E1294_04740</name>
</gene>
<accession>A0A4R4X3E4</accession>
<reference evidence="2 3" key="1">
    <citation type="submission" date="2019-03" db="EMBL/GenBank/DDBJ databases">
        <title>Draft genome sequences of novel Actinobacteria.</title>
        <authorList>
            <person name="Sahin N."/>
            <person name="Ay H."/>
            <person name="Saygin H."/>
        </authorList>
    </citation>
    <scope>NUCLEOTIDE SEQUENCE [LARGE SCALE GENOMIC DNA]</scope>
    <source>
        <strain evidence="2 3">KC712</strain>
    </source>
</reference>
<comment type="caution">
    <text evidence="2">The sequence shown here is derived from an EMBL/GenBank/DDBJ whole genome shotgun (WGS) entry which is preliminary data.</text>
</comment>
<feature type="transmembrane region" description="Helical" evidence="1">
    <location>
        <begin position="291"/>
        <end position="309"/>
    </location>
</feature>
<organism evidence="2 3">
    <name type="scientific">Nonomuraea diastatica</name>
    <dbReference type="NCBI Taxonomy" id="1848329"/>
    <lineage>
        <taxon>Bacteria</taxon>
        <taxon>Bacillati</taxon>
        <taxon>Actinomycetota</taxon>
        <taxon>Actinomycetes</taxon>
        <taxon>Streptosporangiales</taxon>
        <taxon>Streptosporangiaceae</taxon>
        <taxon>Nonomuraea</taxon>
    </lineage>
</organism>
<dbReference type="RefSeq" id="WP_132504843.1">
    <property type="nucleotide sequence ID" value="NZ_SMKP01000009.1"/>
</dbReference>
<feature type="transmembrane region" description="Helical" evidence="1">
    <location>
        <begin position="392"/>
        <end position="416"/>
    </location>
</feature>
<keyword evidence="3" id="KW-1185">Reference proteome</keyword>
<dbReference type="Proteomes" id="UP000294543">
    <property type="component" value="Unassembled WGS sequence"/>
</dbReference>
<feature type="transmembrane region" description="Helical" evidence="1">
    <location>
        <begin position="127"/>
        <end position="148"/>
    </location>
</feature>
<feature type="transmembrane region" description="Helical" evidence="1">
    <location>
        <begin position="21"/>
        <end position="38"/>
    </location>
</feature>